<dbReference type="InterPro" id="IPR015424">
    <property type="entry name" value="PyrdxlP-dep_Trfase"/>
</dbReference>
<gene>
    <name evidence="4" type="primary">spsC</name>
    <name evidence="4" type="ORF">CFX1CAM_1106</name>
</gene>
<dbReference type="KEGG" id="abat:CFX1CAM_1106"/>
<evidence type="ECO:0000256" key="2">
    <source>
        <dbReference type="PIRSR" id="PIRSR000390-2"/>
    </source>
</evidence>
<name>A0A1Y6K3C9_9CHLR</name>
<dbReference type="CDD" id="cd00616">
    <property type="entry name" value="AHBA_syn"/>
    <property type="match status" value="1"/>
</dbReference>
<evidence type="ECO:0000313" key="4">
    <source>
        <dbReference type="EMBL" id="SMX54171.1"/>
    </source>
</evidence>
<dbReference type="Pfam" id="PF01041">
    <property type="entry name" value="DegT_DnrJ_EryC1"/>
    <property type="match status" value="1"/>
</dbReference>
<dbReference type="OrthoDB" id="9810913at2"/>
<dbReference type="InterPro" id="IPR015421">
    <property type="entry name" value="PyrdxlP-dep_Trfase_major"/>
</dbReference>
<dbReference type="GO" id="GO:0000271">
    <property type="term" value="P:polysaccharide biosynthetic process"/>
    <property type="evidence" value="ECO:0007669"/>
    <property type="project" value="TreeGrafter"/>
</dbReference>
<dbReference type="RefSeq" id="WP_087862041.1">
    <property type="nucleotide sequence ID" value="NZ_LT859958.1"/>
</dbReference>
<dbReference type="PANTHER" id="PTHR30244:SF34">
    <property type="entry name" value="DTDP-4-AMINO-4,6-DIDEOXYGALACTOSE TRANSAMINASE"/>
    <property type="match status" value="1"/>
</dbReference>
<dbReference type="AlphaFoldDB" id="A0A1Y6K3C9"/>
<evidence type="ECO:0000313" key="5">
    <source>
        <dbReference type="Proteomes" id="UP000195514"/>
    </source>
</evidence>
<dbReference type="Gene3D" id="3.40.640.10">
    <property type="entry name" value="Type I PLP-dependent aspartate aminotransferase-like (Major domain)"/>
    <property type="match status" value="1"/>
</dbReference>
<dbReference type="InterPro" id="IPR000653">
    <property type="entry name" value="DegT/StrS_aminotransferase"/>
</dbReference>
<dbReference type="GO" id="GO:0030170">
    <property type="term" value="F:pyridoxal phosphate binding"/>
    <property type="evidence" value="ECO:0007669"/>
    <property type="project" value="TreeGrafter"/>
</dbReference>
<dbReference type="EMBL" id="LT859958">
    <property type="protein sequence ID" value="SMX54171.1"/>
    <property type="molecule type" value="Genomic_DNA"/>
</dbReference>
<accession>A0A1Y6K3C9</accession>
<sequence length="380" mass="41062">MHWKIPLSDLNYGPEEEEAVSAVIRSGWLSMGAVTQAFEAEFAAFVGAKHALALTNATAALHLACLACDLGPGDEVILPALTFVASANAVRYTGATPVFADIESEDWLTLAPSAIEAAITPRTRAIMVMHYAGFPCDMPAITAIARAHNLAVIEDAAHAVGASLDNRALGTWGDLGCYSFFANKNLSTAEGGMLVTDDDALAEKVRLLRSHGMTTLTWDRHHGHASTYDVVELGYNYRIDELRSALGRVQLTRVAAGNARRAELTSLYRHLLAQSAPQISMPFSQPRGQSSYHILPILLPEGVNKPAFMAKMRAEGIQTSWHYPPVHTFHAYAKNNQALSSRLPLTEAVAARQVTLPLFPTMTEEQVTCVVKGVADSSKL</sequence>
<dbReference type="Gene3D" id="3.90.1150.10">
    <property type="entry name" value="Aspartate Aminotransferase, domain 1"/>
    <property type="match status" value="1"/>
</dbReference>
<comment type="similarity">
    <text evidence="3">Belongs to the DegT/DnrJ/EryC1 family.</text>
</comment>
<reference evidence="5" key="1">
    <citation type="submission" date="2017-05" db="EMBL/GenBank/DDBJ databases">
        <authorList>
            <person name="Kirkegaard R."/>
            <person name="Mcilroy J S."/>
        </authorList>
    </citation>
    <scope>NUCLEOTIDE SEQUENCE [LARGE SCALE GENOMIC DNA]</scope>
</reference>
<protein>
    <submittedName>
        <fullName evidence="4">Spore coat polysaccharide biosynthesis protein SpsC</fullName>
    </submittedName>
</protein>
<proteinExistence type="inferred from homology"/>
<keyword evidence="2 3" id="KW-0663">Pyridoxal phosphate</keyword>
<keyword evidence="5" id="KW-1185">Reference proteome</keyword>
<dbReference type="GO" id="GO:0008483">
    <property type="term" value="F:transaminase activity"/>
    <property type="evidence" value="ECO:0007669"/>
    <property type="project" value="TreeGrafter"/>
</dbReference>
<dbReference type="Proteomes" id="UP000195514">
    <property type="component" value="Chromosome I"/>
</dbReference>
<organism evidence="4 5">
    <name type="scientific">Candidatus Brevifilum fermentans</name>
    <dbReference type="NCBI Taxonomy" id="1986204"/>
    <lineage>
        <taxon>Bacteria</taxon>
        <taxon>Bacillati</taxon>
        <taxon>Chloroflexota</taxon>
        <taxon>Anaerolineae</taxon>
        <taxon>Anaerolineales</taxon>
        <taxon>Anaerolineaceae</taxon>
        <taxon>Candidatus Brevifilum</taxon>
    </lineage>
</organism>
<feature type="active site" description="Proton acceptor" evidence="1">
    <location>
        <position position="184"/>
    </location>
</feature>
<dbReference type="InterPro" id="IPR015422">
    <property type="entry name" value="PyrdxlP-dep_Trfase_small"/>
</dbReference>
<dbReference type="SUPFAM" id="SSF53383">
    <property type="entry name" value="PLP-dependent transferases"/>
    <property type="match status" value="1"/>
</dbReference>
<dbReference type="PANTHER" id="PTHR30244">
    <property type="entry name" value="TRANSAMINASE"/>
    <property type="match status" value="1"/>
</dbReference>
<evidence type="ECO:0000256" key="3">
    <source>
        <dbReference type="RuleBase" id="RU004508"/>
    </source>
</evidence>
<evidence type="ECO:0000256" key="1">
    <source>
        <dbReference type="PIRSR" id="PIRSR000390-1"/>
    </source>
</evidence>
<dbReference type="PIRSF" id="PIRSF000390">
    <property type="entry name" value="PLP_StrS"/>
    <property type="match status" value="1"/>
</dbReference>
<feature type="modified residue" description="N6-(pyridoxal phosphate)lysine" evidence="2">
    <location>
        <position position="184"/>
    </location>
</feature>